<feature type="compositionally biased region" description="Low complexity" evidence="1">
    <location>
        <begin position="52"/>
        <end position="65"/>
    </location>
</feature>
<feature type="region of interest" description="Disordered" evidence="1">
    <location>
        <begin position="52"/>
        <end position="94"/>
    </location>
</feature>
<reference evidence="2 3" key="1">
    <citation type="journal article" date="2018" name="Nat. Ecol. Evol.">
        <title>Shark genomes provide insights into elasmobranch evolution and the origin of vertebrates.</title>
        <authorList>
            <person name="Hara Y"/>
            <person name="Yamaguchi K"/>
            <person name="Onimaru K"/>
            <person name="Kadota M"/>
            <person name="Koyanagi M"/>
            <person name="Keeley SD"/>
            <person name="Tatsumi K"/>
            <person name="Tanaka K"/>
            <person name="Motone F"/>
            <person name="Kageyama Y"/>
            <person name="Nozu R"/>
            <person name="Adachi N"/>
            <person name="Nishimura O"/>
            <person name="Nakagawa R"/>
            <person name="Tanegashima C"/>
            <person name="Kiyatake I"/>
            <person name="Matsumoto R"/>
            <person name="Murakumo K"/>
            <person name="Nishida K"/>
            <person name="Terakita A"/>
            <person name="Kuratani S"/>
            <person name="Sato K"/>
            <person name="Hyodo S Kuraku.S."/>
        </authorList>
    </citation>
    <scope>NUCLEOTIDE SEQUENCE [LARGE SCALE GENOMIC DNA]</scope>
</reference>
<evidence type="ECO:0000313" key="2">
    <source>
        <dbReference type="EMBL" id="GCC40847.1"/>
    </source>
</evidence>
<dbReference type="AlphaFoldDB" id="A0A401TDY8"/>
<gene>
    <name evidence="2" type="ORF">chiPu_0024979</name>
</gene>
<comment type="caution">
    <text evidence="2">The sequence shown here is derived from an EMBL/GenBank/DDBJ whole genome shotgun (WGS) entry which is preliminary data.</text>
</comment>
<organism evidence="2 3">
    <name type="scientific">Chiloscyllium punctatum</name>
    <name type="common">Brownbanded bambooshark</name>
    <name type="synonym">Hemiscyllium punctatum</name>
    <dbReference type="NCBI Taxonomy" id="137246"/>
    <lineage>
        <taxon>Eukaryota</taxon>
        <taxon>Metazoa</taxon>
        <taxon>Chordata</taxon>
        <taxon>Craniata</taxon>
        <taxon>Vertebrata</taxon>
        <taxon>Chondrichthyes</taxon>
        <taxon>Elasmobranchii</taxon>
        <taxon>Galeomorphii</taxon>
        <taxon>Galeoidea</taxon>
        <taxon>Orectolobiformes</taxon>
        <taxon>Hemiscylliidae</taxon>
        <taxon>Chiloscyllium</taxon>
    </lineage>
</organism>
<proteinExistence type="predicted"/>
<sequence>MTSPRRLTAACANGRRPRVLPLAAGCVSQPWRRRRPLTSANQRALRAGLCPTATSAASGSAAPPQTRTPWLGYKRRPPPPVPQSGFGQAVFFPLLPPPPPRDAEVFPHPGEAVSRWL</sequence>
<evidence type="ECO:0000256" key="1">
    <source>
        <dbReference type="SAM" id="MobiDB-lite"/>
    </source>
</evidence>
<evidence type="ECO:0000313" key="3">
    <source>
        <dbReference type="Proteomes" id="UP000287033"/>
    </source>
</evidence>
<name>A0A401TDY8_CHIPU</name>
<accession>A0A401TDY8</accession>
<dbReference type="EMBL" id="BEZZ01049881">
    <property type="protein sequence ID" value="GCC40847.1"/>
    <property type="molecule type" value="Genomic_DNA"/>
</dbReference>
<dbReference type="Proteomes" id="UP000287033">
    <property type="component" value="Unassembled WGS sequence"/>
</dbReference>
<protein>
    <submittedName>
        <fullName evidence="2">Uncharacterized protein</fullName>
    </submittedName>
</protein>
<keyword evidence="3" id="KW-1185">Reference proteome</keyword>